<dbReference type="InterPro" id="IPR017932">
    <property type="entry name" value="GATase_2_dom"/>
</dbReference>
<evidence type="ECO:0000256" key="8">
    <source>
        <dbReference type="PIRNR" id="PIRNR001589"/>
    </source>
</evidence>
<reference evidence="11" key="1">
    <citation type="journal article" date="2020" name="bioRxiv">
        <title>A rank-normalized archaeal taxonomy based on genome phylogeny resolves widespread incomplete and uneven classifications.</title>
        <authorList>
            <person name="Rinke C."/>
            <person name="Chuvochina M."/>
            <person name="Mussig A.J."/>
            <person name="Chaumeil P.-A."/>
            <person name="Waite D.W."/>
            <person name="Whitman W.B."/>
            <person name="Parks D.H."/>
            <person name="Hugenholtz P."/>
        </authorList>
    </citation>
    <scope>NUCLEOTIDE SEQUENCE</scope>
    <source>
        <strain evidence="11">UBA8853</strain>
    </source>
</reference>
<evidence type="ECO:0000313" key="11">
    <source>
        <dbReference type="EMBL" id="HII70757.1"/>
    </source>
</evidence>
<comment type="pathway">
    <text evidence="6">Amino-acid biosynthesis.</text>
</comment>
<evidence type="ECO:0000256" key="5">
    <source>
        <dbReference type="ARBA" id="ARBA00022888"/>
    </source>
</evidence>
<evidence type="ECO:0000259" key="10">
    <source>
        <dbReference type="PROSITE" id="PS51278"/>
    </source>
</evidence>
<evidence type="ECO:0000256" key="7">
    <source>
        <dbReference type="ARBA" id="ARBA00048741"/>
    </source>
</evidence>
<dbReference type="InterPro" id="IPR014729">
    <property type="entry name" value="Rossmann-like_a/b/a_fold"/>
</dbReference>
<dbReference type="InterPro" id="IPR006426">
    <property type="entry name" value="Asn_synth_AEB"/>
</dbReference>
<evidence type="ECO:0000256" key="3">
    <source>
        <dbReference type="ARBA" id="ARBA00022741"/>
    </source>
</evidence>
<dbReference type="SUPFAM" id="SSF52402">
    <property type="entry name" value="Adenine nucleotide alpha hydrolases-like"/>
    <property type="match status" value="1"/>
</dbReference>
<keyword evidence="9" id="KW-0315">Glutamine amidotransferase</keyword>
<dbReference type="RefSeq" id="WP_011018475.1">
    <property type="nucleotide sequence ID" value="NZ_DUJS01000004.1"/>
</dbReference>
<evidence type="ECO:0000256" key="1">
    <source>
        <dbReference type="ARBA" id="ARBA00022598"/>
    </source>
</evidence>
<keyword evidence="4 8" id="KW-0067">ATP-binding</keyword>
<dbReference type="OMA" id="GIVCAFD"/>
<dbReference type="Pfam" id="PF13537">
    <property type="entry name" value="GATase_7"/>
    <property type="match status" value="1"/>
</dbReference>
<dbReference type="InterPro" id="IPR050795">
    <property type="entry name" value="Asn_Synthetase"/>
</dbReference>
<dbReference type="GO" id="GO:0004066">
    <property type="term" value="F:asparagine synthase (glutamine-hydrolyzing) activity"/>
    <property type="evidence" value="ECO:0007669"/>
    <property type="project" value="UniProtKB-EC"/>
</dbReference>
<keyword evidence="1" id="KW-0436">Ligase</keyword>
<dbReference type="PIRSF" id="PIRSF001589">
    <property type="entry name" value="Asn_synthetase_glu-h"/>
    <property type="match status" value="1"/>
</dbReference>
<dbReference type="GO" id="GO:0005829">
    <property type="term" value="C:cytosol"/>
    <property type="evidence" value="ECO:0007669"/>
    <property type="project" value="TreeGrafter"/>
</dbReference>
<organism evidence="11 12">
    <name type="scientific">Methanopyrus kandleri</name>
    <dbReference type="NCBI Taxonomy" id="2320"/>
    <lineage>
        <taxon>Archaea</taxon>
        <taxon>Methanobacteriati</taxon>
        <taxon>Methanobacteriota</taxon>
        <taxon>Methanomada group</taxon>
        <taxon>Methanopyri</taxon>
        <taxon>Methanopyrales</taxon>
        <taxon>Methanopyraceae</taxon>
        <taxon>Methanopyrus</taxon>
    </lineage>
</organism>
<dbReference type="InterPro" id="IPR001962">
    <property type="entry name" value="Asn_synthase"/>
</dbReference>
<comment type="caution">
    <text evidence="11">The sequence shown here is derived from an EMBL/GenBank/DDBJ whole genome shotgun (WGS) entry which is preliminary data.</text>
</comment>
<dbReference type="GO" id="GO:0005524">
    <property type="term" value="F:ATP binding"/>
    <property type="evidence" value="ECO:0007669"/>
    <property type="project" value="UniProtKB-KW"/>
</dbReference>
<keyword evidence="3 8" id="KW-0547">Nucleotide-binding</keyword>
<dbReference type="Pfam" id="PF00733">
    <property type="entry name" value="Asn_synthase"/>
    <property type="match status" value="1"/>
</dbReference>
<gene>
    <name evidence="11" type="ORF">HA336_05940</name>
</gene>
<dbReference type="AlphaFoldDB" id="A0A832T7I3"/>
<name>A0A832T7I3_9EURY</name>
<evidence type="ECO:0000256" key="2">
    <source>
        <dbReference type="ARBA" id="ARBA00022605"/>
    </source>
</evidence>
<dbReference type="PROSITE" id="PS51278">
    <property type="entry name" value="GATASE_TYPE_2"/>
    <property type="match status" value="1"/>
</dbReference>
<keyword evidence="2 9" id="KW-0028">Amino-acid biosynthesis</keyword>
<evidence type="ECO:0000256" key="4">
    <source>
        <dbReference type="ARBA" id="ARBA00022840"/>
    </source>
</evidence>
<protein>
    <recommendedName>
        <fullName evidence="8">Putative asparagine synthetase [glutamine-hydrolyzing]</fullName>
        <ecNumber evidence="8">6.3.5.4</ecNumber>
    </recommendedName>
</protein>
<proteinExistence type="predicted"/>
<dbReference type="GeneID" id="1477406"/>
<evidence type="ECO:0000313" key="12">
    <source>
        <dbReference type="Proteomes" id="UP000619545"/>
    </source>
</evidence>
<dbReference type="PANTHER" id="PTHR11772">
    <property type="entry name" value="ASPARAGINE SYNTHETASE"/>
    <property type="match status" value="1"/>
</dbReference>
<dbReference type="Gene3D" id="3.40.50.620">
    <property type="entry name" value="HUPs"/>
    <property type="match status" value="1"/>
</dbReference>
<dbReference type="Gene3D" id="3.60.20.10">
    <property type="entry name" value="Glutamine Phosphoribosylpyrophosphate, subunit 1, domain 1"/>
    <property type="match status" value="1"/>
</dbReference>
<feature type="active site" description="For GATase activity" evidence="9">
    <location>
        <position position="2"/>
    </location>
</feature>
<dbReference type="SUPFAM" id="SSF56235">
    <property type="entry name" value="N-terminal nucleophile aminohydrolases (Ntn hydrolases)"/>
    <property type="match status" value="1"/>
</dbReference>
<feature type="domain" description="Glutamine amidotransferase type-2" evidence="10">
    <location>
        <begin position="2"/>
        <end position="182"/>
    </location>
</feature>
<dbReference type="PANTHER" id="PTHR11772:SF2">
    <property type="entry name" value="ASPARAGINE SYNTHETASE [GLUTAMINE-HYDROLYZING]"/>
    <property type="match status" value="1"/>
</dbReference>
<dbReference type="EC" id="6.3.5.4" evidence="8"/>
<dbReference type="Proteomes" id="UP000619545">
    <property type="component" value="Unassembled WGS sequence"/>
</dbReference>
<dbReference type="InterPro" id="IPR029055">
    <property type="entry name" value="Ntn_hydrolases_N"/>
</dbReference>
<comment type="catalytic activity">
    <reaction evidence="7 8">
        <text>L-aspartate + L-glutamine + ATP + H2O = L-asparagine + L-glutamate + AMP + diphosphate + H(+)</text>
        <dbReference type="Rhea" id="RHEA:12228"/>
        <dbReference type="ChEBI" id="CHEBI:15377"/>
        <dbReference type="ChEBI" id="CHEBI:15378"/>
        <dbReference type="ChEBI" id="CHEBI:29985"/>
        <dbReference type="ChEBI" id="CHEBI:29991"/>
        <dbReference type="ChEBI" id="CHEBI:30616"/>
        <dbReference type="ChEBI" id="CHEBI:33019"/>
        <dbReference type="ChEBI" id="CHEBI:58048"/>
        <dbReference type="ChEBI" id="CHEBI:58359"/>
        <dbReference type="ChEBI" id="CHEBI:456215"/>
        <dbReference type="EC" id="6.3.5.4"/>
    </reaction>
</comment>
<evidence type="ECO:0000256" key="6">
    <source>
        <dbReference type="ARBA" id="ARBA00029440"/>
    </source>
</evidence>
<accession>A0A832T7I3</accession>
<dbReference type="CDD" id="cd01991">
    <property type="entry name" value="Asn_synthase_B_C"/>
    <property type="match status" value="1"/>
</dbReference>
<dbReference type="GO" id="GO:0006529">
    <property type="term" value="P:asparagine biosynthetic process"/>
    <property type="evidence" value="ECO:0007669"/>
    <property type="project" value="UniProtKB-KW"/>
</dbReference>
<dbReference type="EMBL" id="DUJS01000004">
    <property type="protein sequence ID" value="HII70757.1"/>
    <property type="molecule type" value="Genomic_DNA"/>
</dbReference>
<evidence type="ECO:0000256" key="9">
    <source>
        <dbReference type="PIRSR" id="PIRSR001589-1"/>
    </source>
</evidence>
<sequence length="520" mass="57806">MCGIACAVGDDDIAAMVTAMEHRGPDGRGFASVSDDGVEFSEEPPSEGEVVLGHVRLWVRGEASAVQPIVEEDRAVAVNGEIYNYRRFVEDAPSDSWAVFEVVRSVRDAAAALRVLRGEYAFVAAFRDGTVVAARDPIGVRPLYYCVEAGLAVASERKALWAAGFRDVRRVPPGALLVLRDGRVELRNVVDVPRSRPGRSSWKDLLEVLQRSVRERVEETERVGVVLSGGVDSSTVAKLASEYVDVKCYAAGFEGSDDVEVAERLCDEMGWPFVSVSLEDEFERYVVATVYAVETWNPMKVEVGIPILACAGAMSDDGIRVMLSGQGADELLGGYHRHLRHYGDWDRFSWELWKDVAAIHAVNLERDDKAGMHHSVELRVPYLDLDVVRTGLGIDPRENVSGPEDNLRKRALRRVAAELGLPDFVVERRKRATQYGSLTSKMLDKLVRELGIKRAVAKRLGYRSHKELFLRLVGKYLGFPWEAPSVEEVERECARLGVEPEISEFLEERVLTFDSDLRAG</sequence>
<keyword evidence="5 9" id="KW-0061">Asparagine biosynthesis</keyword>